<proteinExistence type="predicted"/>
<dbReference type="OrthoDB" id="1751950at2759"/>
<dbReference type="PANTHER" id="PTHR31286:SF179">
    <property type="entry name" value="RNASE H TYPE-1 DOMAIN-CONTAINING PROTEIN"/>
    <property type="match status" value="1"/>
</dbReference>
<evidence type="ECO:0000256" key="1">
    <source>
        <dbReference type="SAM" id="MobiDB-lite"/>
    </source>
</evidence>
<reference evidence="4" key="1">
    <citation type="submission" date="2025-08" db="UniProtKB">
        <authorList>
            <consortium name="RefSeq"/>
        </authorList>
    </citation>
    <scope>IDENTIFICATION</scope>
    <source>
        <tissue evidence="4">Leaf</tissue>
    </source>
</reference>
<name>A0A6J1BN36_9ROSI</name>
<evidence type="ECO:0000313" key="3">
    <source>
        <dbReference type="Proteomes" id="UP000504621"/>
    </source>
</evidence>
<dbReference type="PANTHER" id="PTHR31286">
    <property type="entry name" value="GLYCINE-RICH CELL WALL STRUCTURAL PROTEIN 1.8-LIKE"/>
    <property type="match status" value="1"/>
</dbReference>
<feature type="region of interest" description="Disordered" evidence="1">
    <location>
        <begin position="187"/>
        <end position="250"/>
    </location>
</feature>
<sequence>MPKLNDIRTAFKGIWLSGAFEIRWLDYKHVLIHLTNEHDLNQLWLRQNWFIANQKMRVFKWSLDFQSEKELSFVPVWISFPGLRAHLFEKSTLLMIAKTVGRPFFVVEATANGLWPSVARVCVEYDCQKPPLDQVWIVTRDRRTGYITGGFTQKVEFSKLPPYCTHCCHVGHEISACMVLGNKPQSTGTLRQKSSLESNATMSKTQRIEKEEIKVSNPDEKKDKDPLHPEQENDVGKQQREGEGYVSVNA</sequence>
<dbReference type="RefSeq" id="XP_021300513.1">
    <property type="nucleotide sequence ID" value="XM_021444838.1"/>
</dbReference>
<accession>A0A6J1BN36</accession>
<feature type="compositionally biased region" description="Basic and acidic residues" evidence="1">
    <location>
        <begin position="206"/>
        <end position="243"/>
    </location>
</feature>
<dbReference type="InterPro" id="IPR025558">
    <property type="entry name" value="DUF4283"/>
</dbReference>
<feature type="non-terminal residue" evidence="4">
    <location>
        <position position="250"/>
    </location>
</feature>
<dbReference type="InterPro" id="IPR040256">
    <property type="entry name" value="At4g02000-like"/>
</dbReference>
<feature type="compositionally biased region" description="Polar residues" evidence="1">
    <location>
        <begin position="187"/>
        <end position="205"/>
    </location>
</feature>
<organism evidence="3 4">
    <name type="scientific">Herrania umbratica</name>
    <dbReference type="NCBI Taxonomy" id="108875"/>
    <lineage>
        <taxon>Eukaryota</taxon>
        <taxon>Viridiplantae</taxon>
        <taxon>Streptophyta</taxon>
        <taxon>Embryophyta</taxon>
        <taxon>Tracheophyta</taxon>
        <taxon>Spermatophyta</taxon>
        <taxon>Magnoliopsida</taxon>
        <taxon>eudicotyledons</taxon>
        <taxon>Gunneridae</taxon>
        <taxon>Pentapetalae</taxon>
        <taxon>rosids</taxon>
        <taxon>malvids</taxon>
        <taxon>Malvales</taxon>
        <taxon>Malvaceae</taxon>
        <taxon>Byttnerioideae</taxon>
        <taxon>Herrania</taxon>
    </lineage>
</organism>
<dbReference type="Proteomes" id="UP000504621">
    <property type="component" value="Unplaced"/>
</dbReference>
<evidence type="ECO:0000313" key="4">
    <source>
        <dbReference type="RefSeq" id="XP_021300513.1"/>
    </source>
</evidence>
<protein>
    <submittedName>
        <fullName evidence="4">Uncharacterized protein LOC110428915</fullName>
    </submittedName>
</protein>
<dbReference type="GeneID" id="110428915"/>
<dbReference type="AlphaFoldDB" id="A0A6J1BN36"/>
<evidence type="ECO:0000259" key="2">
    <source>
        <dbReference type="Pfam" id="PF14111"/>
    </source>
</evidence>
<keyword evidence="3" id="KW-1185">Reference proteome</keyword>
<dbReference type="Pfam" id="PF14111">
    <property type="entry name" value="DUF4283"/>
    <property type="match status" value="1"/>
</dbReference>
<feature type="domain" description="DUF4283" evidence="2">
    <location>
        <begin position="1"/>
        <end position="68"/>
    </location>
</feature>
<gene>
    <name evidence="4" type="primary">LOC110428915</name>
</gene>